<gene>
    <name evidence="1" type="ORF">PH586_00030</name>
</gene>
<proteinExistence type="predicted"/>
<accession>A0ABT4X9F7</accession>
<comment type="caution">
    <text evidence="1">The sequence shown here is derived from an EMBL/GenBank/DDBJ whole genome shotgun (WGS) entry which is preliminary data.</text>
</comment>
<reference evidence="1 2" key="1">
    <citation type="submission" date="2023-01" db="EMBL/GenBank/DDBJ databases">
        <title>Pseudomonas SA3-5T sp. nov., isolated from tidal flat sediment.</title>
        <authorList>
            <person name="Kim H.S."/>
            <person name="Kim J.-S."/>
            <person name="Suh M.K."/>
            <person name="Eom M.K."/>
            <person name="Lee J.-S."/>
        </authorList>
    </citation>
    <scope>NUCLEOTIDE SEQUENCE [LARGE SCALE GENOMIC DNA]</scope>
    <source>
        <strain evidence="1 2">SA3-5</strain>
    </source>
</reference>
<protein>
    <submittedName>
        <fullName evidence="1">Uncharacterized protein</fullName>
    </submittedName>
</protein>
<evidence type="ECO:0000313" key="2">
    <source>
        <dbReference type="Proteomes" id="UP001212042"/>
    </source>
</evidence>
<dbReference type="Proteomes" id="UP001212042">
    <property type="component" value="Unassembled WGS sequence"/>
</dbReference>
<name>A0ABT4X9F7_9PSED</name>
<sequence>MTDYTELNFSNFYELFIKAWDLENYFLAPSAVSIPNIEQRQLLEELLSCHAGILSLSSKTAPQSQRARQVDSLFQKLLAQCPHALLVSNLLLPVARCVSSDLFLNKLNIYASRFFEIDGMIGFENSLSEVTTQLIEKGAGFTFSAPYWKPSFPNDGILGCKCELSPVSILRLIDNTLRNLRSEISINSSMVSYPSVVKVFKGLSYLALQSSLGLDSWRSIARLMHEQFQHVAPLMKKNNEFESVLELWCDCLPRQESKLLLQALYEIDPSFLERLLAPQYLLNNGFDTISLNDQSWLGAISATALLNLLDCQIAQFSLTAESLDLLRHEWRQRGKQGDILSASIMTKLYISDYSRNYLLLEEGLTPHRYFTFRLEQKYFRTEGEVRTVPDVEVALSSLAERNGIELNSLVDKLSEVNWSEHRRLSDVKPGMAFLESELIAPHQRFGNTRRQQWHLLILDLYTDKETYAYEGHVKTPEFWDHLLINLWNDIDMDHVQENLLGLIERTLDQYYAFDLIVGMRPEAQAKLLELVQDNHFWRGSQLARFKSLFK</sequence>
<keyword evidence="2" id="KW-1185">Reference proteome</keyword>
<dbReference type="EMBL" id="JAQJZJ010000001">
    <property type="protein sequence ID" value="MDA7084773.1"/>
    <property type="molecule type" value="Genomic_DNA"/>
</dbReference>
<evidence type="ECO:0000313" key="1">
    <source>
        <dbReference type="EMBL" id="MDA7084773.1"/>
    </source>
</evidence>
<dbReference type="RefSeq" id="WP_271345723.1">
    <property type="nucleotide sequence ID" value="NZ_JAQJZJ010000001.1"/>
</dbReference>
<organism evidence="1 2">
    <name type="scientific">Pseudomonas aestuarii</name>
    <dbReference type="NCBI Taxonomy" id="3018340"/>
    <lineage>
        <taxon>Bacteria</taxon>
        <taxon>Pseudomonadati</taxon>
        <taxon>Pseudomonadota</taxon>
        <taxon>Gammaproteobacteria</taxon>
        <taxon>Pseudomonadales</taxon>
        <taxon>Pseudomonadaceae</taxon>
        <taxon>Pseudomonas</taxon>
    </lineage>
</organism>